<evidence type="ECO:0008006" key="4">
    <source>
        <dbReference type="Google" id="ProtNLM"/>
    </source>
</evidence>
<comment type="caution">
    <text evidence="2">The sequence shown here is derived from an EMBL/GenBank/DDBJ whole genome shotgun (WGS) entry which is preliminary data.</text>
</comment>
<gene>
    <name evidence="2" type="ORF">NPE20_07185</name>
</gene>
<feature type="chain" id="PRO_5045916471" description="DUF4138 domain-containing protein" evidence="1">
    <location>
        <begin position="19"/>
        <end position="367"/>
    </location>
</feature>
<dbReference type="Proteomes" id="UP001204376">
    <property type="component" value="Unassembled WGS sequence"/>
</dbReference>
<organism evidence="2 3">
    <name type="scientific">Mucilaginibacter aquariorum</name>
    <dbReference type="NCBI Taxonomy" id="2967225"/>
    <lineage>
        <taxon>Bacteria</taxon>
        <taxon>Pseudomonadati</taxon>
        <taxon>Bacteroidota</taxon>
        <taxon>Sphingobacteriia</taxon>
        <taxon>Sphingobacteriales</taxon>
        <taxon>Sphingobacteriaceae</taxon>
        <taxon>Mucilaginibacter</taxon>
    </lineage>
</organism>
<dbReference type="EMBL" id="JANHOH010000001">
    <property type="protein sequence ID" value="MCQ6957733.1"/>
    <property type="molecule type" value="Genomic_DNA"/>
</dbReference>
<sequence>MKKILTALLILIQLPVFAQNRLKDILELGPESFPANMPKVKIWISQNLSGLFISDFQFSESYNHDSKSFSFSILGKDVNGLPLSNTGGLVLSFQSVSKAPRYRSGTINGAYHKDINAYRTDFDVNNFHFTPKEYFMLTTQYLRISDDQAVANTLNFMVDNHQNTSKLKQFVKDVNLRMKTKLEVPKSDMMTDLMPALKTQFKDSIRQVIYYTYIEAKTLELTTLKMNEYFTIAIHENVFFKLDDMINPKIDISYVKPETLLFPPNMLSMSADSGANFKYSQTKAELDYKNRELTITFTGKFTRPVKLISGKYKDYTVKKGYKLTKPLPGKETLKNVNEVIVIVSEKDVRTEIHSLDEGEYELFNAKW</sequence>
<proteinExistence type="predicted"/>
<evidence type="ECO:0000313" key="3">
    <source>
        <dbReference type="Proteomes" id="UP001204376"/>
    </source>
</evidence>
<accession>A0ABT1SZU3</accession>
<keyword evidence="1" id="KW-0732">Signal</keyword>
<dbReference type="RefSeq" id="WP_256537927.1">
    <property type="nucleotide sequence ID" value="NZ_JANHOH010000001.1"/>
</dbReference>
<reference evidence="2 3" key="1">
    <citation type="submission" date="2022-07" db="EMBL/GenBank/DDBJ databases">
        <title>Mucilaginibacter sp. JC4.</title>
        <authorList>
            <person name="Le V."/>
            <person name="Ko S.-R."/>
            <person name="Ahn C.-Y."/>
            <person name="Oh H.-M."/>
        </authorList>
    </citation>
    <scope>NUCLEOTIDE SEQUENCE [LARGE SCALE GENOMIC DNA]</scope>
    <source>
        <strain evidence="2 3">JC4</strain>
    </source>
</reference>
<protein>
    <recommendedName>
        <fullName evidence="4">DUF4138 domain-containing protein</fullName>
    </recommendedName>
</protein>
<evidence type="ECO:0000256" key="1">
    <source>
        <dbReference type="SAM" id="SignalP"/>
    </source>
</evidence>
<feature type="signal peptide" evidence="1">
    <location>
        <begin position="1"/>
        <end position="18"/>
    </location>
</feature>
<keyword evidence="3" id="KW-1185">Reference proteome</keyword>
<name>A0ABT1SZU3_9SPHI</name>
<evidence type="ECO:0000313" key="2">
    <source>
        <dbReference type="EMBL" id="MCQ6957733.1"/>
    </source>
</evidence>